<feature type="transmembrane region" description="Helical" evidence="1">
    <location>
        <begin position="55"/>
        <end position="74"/>
    </location>
</feature>
<evidence type="ECO:0000313" key="3">
    <source>
        <dbReference type="Proteomes" id="UP000638918"/>
    </source>
</evidence>
<organism evidence="2 3">
    <name type="scientific">Brevundimonas guildfordensis</name>
    <dbReference type="NCBI Taxonomy" id="2762241"/>
    <lineage>
        <taxon>Bacteria</taxon>
        <taxon>Pseudomonadati</taxon>
        <taxon>Pseudomonadota</taxon>
        <taxon>Alphaproteobacteria</taxon>
        <taxon>Caulobacterales</taxon>
        <taxon>Caulobacteraceae</taxon>
        <taxon>Brevundimonas</taxon>
    </lineage>
</organism>
<feature type="transmembrane region" description="Helical" evidence="1">
    <location>
        <begin position="29"/>
        <end position="49"/>
    </location>
</feature>
<comment type="caution">
    <text evidence="2">The sequence shown here is derived from an EMBL/GenBank/DDBJ whole genome shotgun (WGS) entry which is preliminary data.</text>
</comment>
<keyword evidence="1" id="KW-1133">Transmembrane helix</keyword>
<keyword evidence="1" id="KW-0472">Membrane</keyword>
<evidence type="ECO:0000256" key="1">
    <source>
        <dbReference type="SAM" id="Phobius"/>
    </source>
</evidence>
<protein>
    <submittedName>
        <fullName evidence="2">Uncharacterized protein</fullName>
    </submittedName>
</protein>
<proteinExistence type="predicted"/>
<evidence type="ECO:0000313" key="2">
    <source>
        <dbReference type="EMBL" id="MBD7940662.1"/>
    </source>
</evidence>
<feature type="transmembrane region" description="Helical" evidence="1">
    <location>
        <begin position="86"/>
        <end position="107"/>
    </location>
</feature>
<reference evidence="2 3" key="1">
    <citation type="submission" date="2020-08" db="EMBL/GenBank/DDBJ databases">
        <title>A Genomic Blueprint of the Chicken Gut Microbiome.</title>
        <authorList>
            <person name="Gilroy R."/>
            <person name="Ravi A."/>
            <person name="Getino M."/>
            <person name="Pursley I."/>
            <person name="Horton D.L."/>
            <person name="Alikhan N.-F."/>
            <person name="Baker D."/>
            <person name="Gharbi K."/>
            <person name="Hall N."/>
            <person name="Watson M."/>
            <person name="Adriaenssens E.M."/>
            <person name="Foster-Nyarko E."/>
            <person name="Jarju S."/>
            <person name="Secka A."/>
            <person name="Antonio M."/>
            <person name="Oren A."/>
            <person name="Chaudhuri R."/>
            <person name="La Ragione R.M."/>
            <person name="Hildebrand F."/>
            <person name="Pallen M.J."/>
        </authorList>
    </citation>
    <scope>NUCLEOTIDE SEQUENCE [LARGE SCALE GENOMIC DNA]</scope>
    <source>
        <strain evidence="2 3">Sa3CVA3</strain>
    </source>
</reference>
<sequence length="154" mass="16134">MNRRIAPPQPFAPVDSAETAAALARGSAIAFWIWGAVGLMQAALVWFMGAAEHEAMRGTTAGFAVFFAAIAFLLGRMQWRRPNRLLPGFGMVWAIYELSALSVSLMVGAPLGAAGLPGWSFGVAGAAMILCLLLHIGGLRGATGMARFASANRA</sequence>
<dbReference type="Proteomes" id="UP000638918">
    <property type="component" value="Unassembled WGS sequence"/>
</dbReference>
<dbReference type="RefSeq" id="WP_191743057.1">
    <property type="nucleotide sequence ID" value="NZ_JACSQU010000001.1"/>
</dbReference>
<gene>
    <name evidence="2" type="ORF">H9656_04605</name>
</gene>
<keyword evidence="3" id="KW-1185">Reference proteome</keyword>
<feature type="transmembrane region" description="Helical" evidence="1">
    <location>
        <begin position="119"/>
        <end position="139"/>
    </location>
</feature>
<name>A0ABR8QYX2_9CAUL</name>
<accession>A0ABR8QYX2</accession>
<dbReference type="EMBL" id="JACSQU010000001">
    <property type="protein sequence ID" value="MBD7940662.1"/>
    <property type="molecule type" value="Genomic_DNA"/>
</dbReference>
<keyword evidence="1" id="KW-0812">Transmembrane</keyword>